<organism evidence="2 3">
    <name type="scientific">Candidatus Gottesmanbacteria bacterium RIFCSPHIGHO2_01_FULL_39_10</name>
    <dbReference type="NCBI Taxonomy" id="1798375"/>
    <lineage>
        <taxon>Bacteria</taxon>
        <taxon>Candidatus Gottesmaniibacteriota</taxon>
    </lineage>
</organism>
<dbReference type="PROSITE" id="PS51257">
    <property type="entry name" value="PROKAR_LIPOPROTEIN"/>
    <property type="match status" value="1"/>
</dbReference>
<dbReference type="AlphaFoldDB" id="A0A1F5ZT94"/>
<feature type="chain" id="PRO_5009522902" description="Lipoprotein" evidence="1">
    <location>
        <begin position="17"/>
        <end position="134"/>
    </location>
</feature>
<proteinExistence type="predicted"/>
<sequence length="134" mass="14962">MKKIFLFAGVMILASACSPSFTLKSSEYADIMRLSREPDNPKPEWVGKEYWGEGGYVYAVGKSEKTPAGLDIQLRLAEIEARQKFLEFSKTCSATIVKGVLLKSWTDDDGTVYALVRASGVIPWESCRSPNKRF</sequence>
<evidence type="ECO:0000313" key="3">
    <source>
        <dbReference type="Proteomes" id="UP000177383"/>
    </source>
</evidence>
<reference evidence="2 3" key="1">
    <citation type="journal article" date="2016" name="Nat. Commun.">
        <title>Thousands of microbial genomes shed light on interconnected biogeochemical processes in an aquifer system.</title>
        <authorList>
            <person name="Anantharaman K."/>
            <person name="Brown C.T."/>
            <person name="Hug L.A."/>
            <person name="Sharon I."/>
            <person name="Castelle C.J."/>
            <person name="Probst A.J."/>
            <person name="Thomas B.C."/>
            <person name="Singh A."/>
            <person name="Wilkins M.J."/>
            <person name="Karaoz U."/>
            <person name="Brodie E.L."/>
            <person name="Williams K.H."/>
            <person name="Hubbard S.S."/>
            <person name="Banfield J.F."/>
        </authorList>
    </citation>
    <scope>NUCLEOTIDE SEQUENCE [LARGE SCALE GENOMIC DNA]</scope>
</reference>
<evidence type="ECO:0000313" key="2">
    <source>
        <dbReference type="EMBL" id="OGG15327.1"/>
    </source>
</evidence>
<accession>A0A1F5ZT94</accession>
<dbReference type="Proteomes" id="UP000177383">
    <property type="component" value="Unassembled WGS sequence"/>
</dbReference>
<name>A0A1F5ZT94_9BACT</name>
<evidence type="ECO:0000256" key="1">
    <source>
        <dbReference type="SAM" id="SignalP"/>
    </source>
</evidence>
<feature type="signal peptide" evidence="1">
    <location>
        <begin position="1"/>
        <end position="16"/>
    </location>
</feature>
<dbReference type="STRING" id="1798375.A2773_01360"/>
<evidence type="ECO:0008006" key="4">
    <source>
        <dbReference type="Google" id="ProtNLM"/>
    </source>
</evidence>
<protein>
    <recommendedName>
        <fullName evidence="4">Lipoprotein</fullName>
    </recommendedName>
</protein>
<keyword evidence="1" id="KW-0732">Signal</keyword>
<gene>
    <name evidence="2" type="ORF">A2773_01360</name>
</gene>
<dbReference type="EMBL" id="MFJE01000002">
    <property type="protein sequence ID" value="OGG15327.1"/>
    <property type="molecule type" value="Genomic_DNA"/>
</dbReference>
<comment type="caution">
    <text evidence="2">The sequence shown here is derived from an EMBL/GenBank/DDBJ whole genome shotgun (WGS) entry which is preliminary data.</text>
</comment>